<dbReference type="Pfam" id="PF03466">
    <property type="entry name" value="LysR_substrate"/>
    <property type="match status" value="1"/>
</dbReference>
<dbReference type="STRING" id="288768.SAMEA3906486_02684"/>
<dbReference type="OrthoDB" id="8583877at2"/>
<dbReference type="InterPro" id="IPR005119">
    <property type="entry name" value="LysR_subst-bd"/>
</dbReference>
<dbReference type="SUPFAM" id="SSF46785">
    <property type="entry name" value="Winged helix' DNA-binding domain"/>
    <property type="match status" value="1"/>
</dbReference>
<name>A0A157SIL0_9BORD</name>
<dbReference type="SUPFAM" id="SSF53850">
    <property type="entry name" value="Periplasmic binding protein-like II"/>
    <property type="match status" value="1"/>
</dbReference>
<dbReference type="PANTHER" id="PTHR30118">
    <property type="entry name" value="HTH-TYPE TRANSCRIPTIONAL REGULATOR LEUO-RELATED"/>
    <property type="match status" value="1"/>
</dbReference>
<dbReference type="Gene3D" id="3.40.190.10">
    <property type="entry name" value="Periplasmic binding protein-like II"/>
    <property type="match status" value="2"/>
</dbReference>
<evidence type="ECO:0000256" key="3">
    <source>
        <dbReference type="ARBA" id="ARBA00023125"/>
    </source>
</evidence>
<reference evidence="6 7" key="1">
    <citation type="submission" date="2016-04" db="EMBL/GenBank/DDBJ databases">
        <authorList>
            <consortium name="Pathogen Informatics"/>
        </authorList>
    </citation>
    <scope>NUCLEOTIDE SEQUENCE [LARGE SCALE GENOMIC DNA]</scope>
    <source>
        <strain evidence="6 7">H050680373</strain>
    </source>
</reference>
<keyword evidence="2" id="KW-0805">Transcription regulation</keyword>
<dbReference type="PROSITE" id="PS50931">
    <property type="entry name" value="HTH_LYSR"/>
    <property type="match status" value="1"/>
</dbReference>
<evidence type="ECO:0000259" key="5">
    <source>
        <dbReference type="PROSITE" id="PS50931"/>
    </source>
</evidence>
<evidence type="ECO:0000256" key="1">
    <source>
        <dbReference type="ARBA" id="ARBA00009437"/>
    </source>
</evidence>
<dbReference type="InterPro" id="IPR050389">
    <property type="entry name" value="LysR-type_TF"/>
</dbReference>
<comment type="similarity">
    <text evidence="1">Belongs to the LysR transcriptional regulatory family.</text>
</comment>
<proteinExistence type="inferred from homology"/>
<accession>A0A157SIL0</accession>
<dbReference type="Gene3D" id="1.10.10.10">
    <property type="entry name" value="Winged helix-like DNA-binding domain superfamily/Winged helix DNA-binding domain"/>
    <property type="match status" value="1"/>
</dbReference>
<keyword evidence="7" id="KW-1185">Reference proteome</keyword>
<dbReference type="InterPro" id="IPR000847">
    <property type="entry name" value="LysR_HTH_N"/>
</dbReference>
<evidence type="ECO:0000256" key="4">
    <source>
        <dbReference type="ARBA" id="ARBA00023163"/>
    </source>
</evidence>
<dbReference type="GO" id="GO:0003677">
    <property type="term" value="F:DNA binding"/>
    <property type="evidence" value="ECO:0007669"/>
    <property type="project" value="UniProtKB-KW"/>
</dbReference>
<dbReference type="Proteomes" id="UP000076848">
    <property type="component" value="Unassembled WGS sequence"/>
</dbReference>
<dbReference type="PANTHER" id="PTHR30118:SF15">
    <property type="entry name" value="TRANSCRIPTIONAL REGULATORY PROTEIN"/>
    <property type="match status" value="1"/>
</dbReference>
<evidence type="ECO:0000313" key="6">
    <source>
        <dbReference type="EMBL" id="SAI69746.1"/>
    </source>
</evidence>
<dbReference type="EMBL" id="FKIF01000006">
    <property type="protein sequence ID" value="SAI69746.1"/>
    <property type="molecule type" value="Genomic_DNA"/>
</dbReference>
<evidence type="ECO:0000313" key="7">
    <source>
        <dbReference type="Proteomes" id="UP000076848"/>
    </source>
</evidence>
<feature type="domain" description="HTH lysR-type" evidence="5">
    <location>
        <begin position="9"/>
        <end position="66"/>
    </location>
</feature>
<dbReference type="PRINTS" id="PR00039">
    <property type="entry name" value="HTHLYSR"/>
</dbReference>
<keyword evidence="4" id="KW-0804">Transcription</keyword>
<dbReference type="GO" id="GO:0003700">
    <property type="term" value="F:DNA-binding transcription factor activity"/>
    <property type="evidence" value="ECO:0007669"/>
    <property type="project" value="InterPro"/>
</dbReference>
<dbReference type="CDD" id="cd08459">
    <property type="entry name" value="PBP2_DntR_NahR_LinR_like"/>
    <property type="match status" value="1"/>
</dbReference>
<evidence type="ECO:0000256" key="2">
    <source>
        <dbReference type="ARBA" id="ARBA00023015"/>
    </source>
</evidence>
<sequence length="318" mass="34863">MPVADLRRLDLNLLVVFQHLLELRNLSAVARRLDLTQPAVSNALRRLRESLGDDLFVRTGQGMLPTPFAERLAGPVGEALGLLTRMLDADEVFDPISSTRRLRIAMSDVGEIHFMPRLMETCAQRAPGVRIDSVRAGGAELQRELELGHIDVAVGAFDDLGGDVVQRMLFRQGYMTLFRDGHPQAHEGMSLKAFRAQSHLAVSRAAPYGQVNQALEAAGISLQAHFSVPHFSAVPYILSATDLLATVPAKLAASAAPRFGLRMLAPPLRVPPLQTNLYWQRRFQRDGGSLWLRGLIVDLFAEPAGQAPRRQIGASSTL</sequence>
<dbReference type="AlphaFoldDB" id="A0A157SIL0"/>
<organism evidence="6 7">
    <name type="scientific">Bordetella ansorpii</name>
    <dbReference type="NCBI Taxonomy" id="288768"/>
    <lineage>
        <taxon>Bacteria</taxon>
        <taxon>Pseudomonadati</taxon>
        <taxon>Pseudomonadota</taxon>
        <taxon>Betaproteobacteria</taxon>
        <taxon>Burkholderiales</taxon>
        <taxon>Alcaligenaceae</taxon>
        <taxon>Bordetella</taxon>
    </lineage>
</organism>
<keyword evidence="3" id="KW-0238">DNA-binding</keyword>
<dbReference type="InterPro" id="IPR036390">
    <property type="entry name" value="WH_DNA-bd_sf"/>
</dbReference>
<gene>
    <name evidence="6" type="primary">nodD2_3</name>
    <name evidence="6" type="ORF">SAMEA3906486_02684</name>
</gene>
<dbReference type="InterPro" id="IPR036388">
    <property type="entry name" value="WH-like_DNA-bd_sf"/>
</dbReference>
<dbReference type="RefSeq" id="WP_066127743.1">
    <property type="nucleotide sequence ID" value="NZ_FKIF01000006.1"/>
</dbReference>
<protein>
    <submittedName>
        <fullName evidence="6">LysR family transcriptional regulator</fullName>
    </submittedName>
</protein>
<dbReference type="Pfam" id="PF00126">
    <property type="entry name" value="HTH_1"/>
    <property type="match status" value="1"/>
</dbReference>